<proteinExistence type="predicted"/>
<evidence type="ECO:0000256" key="1">
    <source>
        <dbReference type="SAM" id="MobiDB-lite"/>
    </source>
</evidence>
<reference evidence="3" key="1">
    <citation type="submission" date="2022-11" db="UniProtKB">
        <authorList>
            <consortium name="WormBaseParasite"/>
        </authorList>
    </citation>
    <scope>IDENTIFICATION</scope>
</reference>
<protein>
    <submittedName>
        <fullName evidence="3">Uncharacterized protein</fullName>
    </submittedName>
</protein>
<keyword evidence="2" id="KW-1185">Reference proteome</keyword>
<dbReference type="AlphaFoldDB" id="A0A915MAF1"/>
<feature type="compositionally biased region" description="Basic and acidic residues" evidence="1">
    <location>
        <begin position="83"/>
        <end position="102"/>
    </location>
</feature>
<organism evidence="2 3">
    <name type="scientific">Meloidogyne javanica</name>
    <name type="common">Root-knot nematode worm</name>
    <dbReference type="NCBI Taxonomy" id="6303"/>
    <lineage>
        <taxon>Eukaryota</taxon>
        <taxon>Metazoa</taxon>
        <taxon>Ecdysozoa</taxon>
        <taxon>Nematoda</taxon>
        <taxon>Chromadorea</taxon>
        <taxon>Rhabditida</taxon>
        <taxon>Tylenchina</taxon>
        <taxon>Tylenchomorpha</taxon>
        <taxon>Tylenchoidea</taxon>
        <taxon>Meloidogynidae</taxon>
        <taxon>Meloidogyninae</taxon>
        <taxon>Meloidogyne</taxon>
        <taxon>Meloidogyne incognita group</taxon>
    </lineage>
</organism>
<dbReference type="Proteomes" id="UP000887561">
    <property type="component" value="Unplaced"/>
</dbReference>
<evidence type="ECO:0000313" key="3">
    <source>
        <dbReference type="WBParaSite" id="scaffold3513_cov293.g6757"/>
    </source>
</evidence>
<name>A0A915MAF1_MELJA</name>
<accession>A0A915MAF1</accession>
<evidence type="ECO:0000313" key="2">
    <source>
        <dbReference type="Proteomes" id="UP000887561"/>
    </source>
</evidence>
<sequence length="216" mass="23775">MNNRLHFDSREAFNKFGDEIKKRMELEKKLAALMERVDRKEKKDEIEDEKTRKEIENIKKDMAVIKFDVQLLKNWRATVEKQKEEAREQAQEDKGCGGDGAKKGNAKGGKGLDGMIKGGIDSKIDEVGGFVKQKGVGMVKKGLKKTIDTLETACLVKTVGLGAPLCSLAADGLGNLADYGVSQLCKLVDVGIDKVKEVGQKAWTGIKDTFSGLLSW</sequence>
<feature type="region of interest" description="Disordered" evidence="1">
    <location>
        <begin position="83"/>
        <end position="108"/>
    </location>
</feature>
<dbReference type="WBParaSite" id="scaffold3513_cov293.g6757">
    <property type="protein sequence ID" value="scaffold3513_cov293.g6757"/>
    <property type="gene ID" value="scaffold3513_cov293.g6757"/>
</dbReference>